<dbReference type="AlphaFoldDB" id="A0A6A5V6T5"/>
<keyword evidence="2" id="KW-1185">Reference proteome</keyword>
<gene>
    <name evidence="1" type="ORF">BU23DRAFT_158446</name>
</gene>
<dbReference type="EMBL" id="ML976685">
    <property type="protein sequence ID" value="KAF1972784.1"/>
    <property type="molecule type" value="Genomic_DNA"/>
</dbReference>
<sequence length="54" mass="5843">MRDLLTKGTPYFISPGTLSSRLCSAREDPRGPLSGAGIFMSPPAVAAEIKWVHR</sequence>
<reference evidence="1" key="1">
    <citation type="journal article" date="2020" name="Stud. Mycol.">
        <title>101 Dothideomycetes genomes: a test case for predicting lifestyles and emergence of pathogens.</title>
        <authorList>
            <person name="Haridas S."/>
            <person name="Albert R."/>
            <person name="Binder M."/>
            <person name="Bloem J."/>
            <person name="Labutti K."/>
            <person name="Salamov A."/>
            <person name="Andreopoulos B."/>
            <person name="Baker S."/>
            <person name="Barry K."/>
            <person name="Bills G."/>
            <person name="Bluhm B."/>
            <person name="Cannon C."/>
            <person name="Castanera R."/>
            <person name="Culley D."/>
            <person name="Daum C."/>
            <person name="Ezra D."/>
            <person name="Gonzalez J."/>
            <person name="Henrissat B."/>
            <person name="Kuo A."/>
            <person name="Liang C."/>
            <person name="Lipzen A."/>
            <person name="Lutzoni F."/>
            <person name="Magnuson J."/>
            <person name="Mondo S."/>
            <person name="Nolan M."/>
            <person name="Ohm R."/>
            <person name="Pangilinan J."/>
            <person name="Park H.-J."/>
            <person name="Ramirez L."/>
            <person name="Alfaro M."/>
            <person name="Sun H."/>
            <person name="Tritt A."/>
            <person name="Yoshinaga Y."/>
            <person name="Zwiers L.-H."/>
            <person name="Turgeon B."/>
            <person name="Goodwin S."/>
            <person name="Spatafora J."/>
            <person name="Crous P."/>
            <person name="Grigoriev I."/>
        </authorList>
    </citation>
    <scope>NUCLEOTIDE SEQUENCE</scope>
    <source>
        <strain evidence="1">CBS 107.79</strain>
    </source>
</reference>
<dbReference type="Proteomes" id="UP000800036">
    <property type="component" value="Unassembled WGS sequence"/>
</dbReference>
<evidence type="ECO:0000313" key="1">
    <source>
        <dbReference type="EMBL" id="KAF1972784.1"/>
    </source>
</evidence>
<organism evidence="1 2">
    <name type="scientific">Bimuria novae-zelandiae CBS 107.79</name>
    <dbReference type="NCBI Taxonomy" id="1447943"/>
    <lineage>
        <taxon>Eukaryota</taxon>
        <taxon>Fungi</taxon>
        <taxon>Dikarya</taxon>
        <taxon>Ascomycota</taxon>
        <taxon>Pezizomycotina</taxon>
        <taxon>Dothideomycetes</taxon>
        <taxon>Pleosporomycetidae</taxon>
        <taxon>Pleosporales</taxon>
        <taxon>Massarineae</taxon>
        <taxon>Didymosphaeriaceae</taxon>
        <taxon>Bimuria</taxon>
    </lineage>
</organism>
<protein>
    <submittedName>
        <fullName evidence="1">Uncharacterized protein</fullName>
    </submittedName>
</protein>
<proteinExistence type="predicted"/>
<evidence type="ECO:0000313" key="2">
    <source>
        <dbReference type="Proteomes" id="UP000800036"/>
    </source>
</evidence>
<accession>A0A6A5V6T5</accession>
<name>A0A6A5V6T5_9PLEO</name>